<gene>
    <name evidence="1" type="ORF">AAFF_G00422450</name>
</gene>
<organism evidence="1 2">
    <name type="scientific">Aldrovandia affinis</name>
    <dbReference type="NCBI Taxonomy" id="143900"/>
    <lineage>
        <taxon>Eukaryota</taxon>
        <taxon>Metazoa</taxon>
        <taxon>Chordata</taxon>
        <taxon>Craniata</taxon>
        <taxon>Vertebrata</taxon>
        <taxon>Euteleostomi</taxon>
        <taxon>Actinopterygii</taxon>
        <taxon>Neopterygii</taxon>
        <taxon>Teleostei</taxon>
        <taxon>Notacanthiformes</taxon>
        <taxon>Halosauridae</taxon>
        <taxon>Aldrovandia</taxon>
    </lineage>
</organism>
<comment type="caution">
    <text evidence="1">The sequence shown here is derived from an EMBL/GenBank/DDBJ whole genome shotgun (WGS) entry which is preliminary data.</text>
</comment>
<proteinExistence type="predicted"/>
<evidence type="ECO:0000313" key="2">
    <source>
        <dbReference type="Proteomes" id="UP001221898"/>
    </source>
</evidence>
<dbReference type="AlphaFoldDB" id="A0AAD7T6H9"/>
<dbReference type="EMBL" id="JAINUG010000009">
    <property type="protein sequence ID" value="KAJ8415265.1"/>
    <property type="molecule type" value="Genomic_DNA"/>
</dbReference>
<name>A0AAD7T6H9_9TELE</name>
<evidence type="ECO:0000313" key="1">
    <source>
        <dbReference type="EMBL" id="KAJ8415265.1"/>
    </source>
</evidence>
<keyword evidence="2" id="KW-1185">Reference proteome</keyword>
<accession>A0AAD7T6H9</accession>
<sequence>MLKRPPMNQDSKTMLLDTVREQHIREAKAEEQRSTLSNAIIKAVECMFMYITLCQAQPTKQNRNTTRNPLCPALWIPCTGKPP</sequence>
<reference evidence="1" key="1">
    <citation type="journal article" date="2023" name="Science">
        <title>Genome structures resolve the early diversification of teleost fishes.</title>
        <authorList>
            <person name="Parey E."/>
            <person name="Louis A."/>
            <person name="Montfort J."/>
            <person name="Bouchez O."/>
            <person name="Roques C."/>
            <person name="Iampietro C."/>
            <person name="Lluch J."/>
            <person name="Castinel A."/>
            <person name="Donnadieu C."/>
            <person name="Desvignes T."/>
            <person name="Floi Bucao C."/>
            <person name="Jouanno E."/>
            <person name="Wen M."/>
            <person name="Mejri S."/>
            <person name="Dirks R."/>
            <person name="Jansen H."/>
            <person name="Henkel C."/>
            <person name="Chen W.J."/>
            <person name="Zahm M."/>
            <person name="Cabau C."/>
            <person name="Klopp C."/>
            <person name="Thompson A.W."/>
            <person name="Robinson-Rechavi M."/>
            <person name="Braasch I."/>
            <person name="Lecointre G."/>
            <person name="Bobe J."/>
            <person name="Postlethwait J.H."/>
            <person name="Berthelot C."/>
            <person name="Roest Crollius H."/>
            <person name="Guiguen Y."/>
        </authorList>
    </citation>
    <scope>NUCLEOTIDE SEQUENCE</scope>
    <source>
        <strain evidence="1">NC1722</strain>
    </source>
</reference>
<protein>
    <submittedName>
        <fullName evidence="1">Uncharacterized protein</fullName>
    </submittedName>
</protein>
<dbReference type="Proteomes" id="UP001221898">
    <property type="component" value="Unassembled WGS sequence"/>
</dbReference>